<keyword evidence="3" id="KW-1185">Reference proteome</keyword>
<evidence type="ECO:0000313" key="2">
    <source>
        <dbReference type="EnsemblMetazoa" id="XP_028515512.1"/>
    </source>
</evidence>
<dbReference type="RefSeq" id="XP_028515512.1">
    <property type="nucleotide sequence ID" value="XM_028659711.1"/>
</dbReference>
<dbReference type="EnsemblMetazoa" id="XM_028659711.1">
    <property type="protein sequence ID" value="XP_028515512.1"/>
    <property type="gene ID" value="LOC114575239"/>
</dbReference>
<organism evidence="2 3">
    <name type="scientific">Exaiptasia diaphana</name>
    <name type="common">Tropical sea anemone</name>
    <name type="synonym">Aiptasia pulchella</name>
    <dbReference type="NCBI Taxonomy" id="2652724"/>
    <lineage>
        <taxon>Eukaryota</taxon>
        <taxon>Metazoa</taxon>
        <taxon>Cnidaria</taxon>
        <taxon>Anthozoa</taxon>
        <taxon>Hexacorallia</taxon>
        <taxon>Actiniaria</taxon>
        <taxon>Aiptasiidae</taxon>
        <taxon>Exaiptasia</taxon>
    </lineage>
</organism>
<protein>
    <submittedName>
        <fullName evidence="2">Uncharacterized protein</fullName>
    </submittedName>
</protein>
<dbReference type="KEGG" id="epa:114575239"/>
<dbReference type="GeneID" id="114575239"/>
<feature type="chain" id="PRO_5037955083" evidence="1">
    <location>
        <begin position="20"/>
        <end position="92"/>
    </location>
</feature>
<accession>A0A913YM11</accession>
<evidence type="ECO:0000313" key="3">
    <source>
        <dbReference type="Proteomes" id="UP000887567"/>
    </source>
</evidence>
<dbReference type="AlphaFoldDB" id="A0A913YM11"/>
<sequence>MKTKMLLVLGFSSVVLCLAESKMFEDENLAAANYLIDLVTKADRAVKRGIPCKCSDRSDVLDGEQSYIGGDCGKGWKKCKIVNALSNCCQRE</sequence>
<feature type="signal peptide" evidence="1">
    <location>
        <begin position="1"/>
        <end position="19"/>
    </location>
</feature>
<keyword evidence="1" id="KW-0732">Signal</keyword>
<reference evidence="2" key="1">
    <citation type="submission" date="2022-11" db="UniProtKB">
        <authorList>
            <consortium name="EnsemblMetazoa"/>
        </authorList>
    </citation>
    <scope>IDENTIFICATION</scope>
</reference>
<name>A0A913YM11_EXADI</name>
<dbReference type="Proteomes" id="UP000887567">
    <property type="component" value="Unplaced"/>
</dbReference>
<proteinExistence type="predicted"/>
<evidence type="ECO:0000256" key="1">
    <source>
        <dbReference type="SAM" id="SignalP"/>
    </source>
</evidence>